<dbReference type="EMBL" id="AP012603">
    <property type="protein sequence ID" value="BAM92371.1"/>
    <property type="molecule type" value="Genomic_DNA"/>
</dbReference>
<feature type="chain" id="PRO_5004061996" evidence="1">
    <location>
        <begin position="31"/>
        <end position="279"/>
    </location>
</feature>
<dbReference type="HOGENOM" id="CLU_996265_0_0_5"/>
<dbReference type="RefSeq" id="WP_015669452.1">
    <property type="nucleotide sequence ID" value="NC_020453.1"/>
</dbReference>
<dbReference type="GeneID" id="301820089"/>
<gene>
    <name evidence="2" type="ORF">S58_63980</name>
</gene>
<keyword evidence="3" id="KW-1185">Reference proteome</keyword>
<evidence type="ECO:0000256" key="1">
    <source>
        <dbReference type="SAM" id="SignalP"/>
    </source>
</evidence>
<proteinExistence type="predicted"/>
<organism evidence="2 3">
    <name type="scientific">Bradyrhizobium oligotrophicum S58</name>
    <dbReference type="NCBI Taxonomy" id="1245469"/>
    <lineage>
        <taxon>Bacteria</taxon>
        <taxon>Pseudomonadati</taxon>
        <taxon>Pseudomonadota</taxon>
        <taxon>Alphaproteobacteria</taxon>
        <taxon>Hyphomicrobiales</taxon>
        <taxon>Nitrobacteraceae</taxon>
        <taxon>Bradyrhizobium</taxon>
    </lineage>
</organism>
<evidence type="ECO:0000313" key="3">
    <source>
        <dbReference type="Proteomes" id="UP000011841"/>
    </source>
</evidence>
<dbReference type="AlphaFoldDB" id="M4ZFR8"/>
<reference evidence="2 3" key="1">
    <citation type="journal article" date="2013" name="Appl. Environ. Microbiol.">
        <title>Genome analysis suggests that the soil oligotrophic bacterium Agromonas oligotrophica (Bradyrhizobium oligotrophicum) is a nitrogen-fixing symbiont of Aeschynomene indica.</title>
        <authorList>
            <person name="Okubo T."/>
            <person name="Fukushima S."/>
            <person name="Itakura M."/>
            <person name="Oshima K."/>
            <person name="Longtonglang A."/>
            <person name="Teaumroong N."/>
            <person name="Mitsui H."/>
            <person name="Hattori M."/>
            <person name="Hattori R."/>
            <person name="Hattori T."/>
            <person name="Minamisawa K."/>
        </authorList>
    </citation>
    <scope>NUCLEOTIDE SEQUENCE [LARGE SCALE GENOMIC DNA]</scope>
    <source>
        <strain evidence="2 3">S58</strain>
    </source>
</reference>
<feature type="signal peptide" evidence="1">
    <location>
        <begin position="1"/>
        <end position="30"/>
    </location>
</feature>
<dbReference type="Proteomes" id="UP000011841">
    <property type="component" value="Chromosome"/>
</dbReference>
<evidence type="ECO:0000313" key="2">
    <source>
        <dbReference type="EMBL" id="BAM92371.1"/>
    </source>
</evidence>
<dbReference type="KEGG" id="aol:S58_63980"/>
<protein>
    <submittedName>
        <fullName evidence="2">Uncharacterized protein</fullName>
    </submittedName>
</protein>
<accession>M4ZFR8</accession>
<name>M4ZFR8_9BRAD</name>
<dbReference type="PATRIC" id="fig|1245469.3.peg.6534"/>
<keyword evidence="1" id="KW-0732">Signal</keyword>
<sequence length="279" mass="30651">MNNPHSSPIALLLCLLAIILTTVRSDGAFAQTDDRCSIYFVSTTPEKGNPAVIQEAYLADINTAVPCLIQVIERLGGQINSPAVEPDVKSRLLTATGALRAIMTRLDSASNLNNFITLFRERNNINVISALTYAARSDNKDLRLSSTLLLGNVIDNRFVCVPLTQLNDPEFMKAAEAPSGRANLLGVVSVVAPWAYKENYENIDKTRDYIGGQIGREDSSSMKNTLAILDNIQTRLKSQTNNSNKTVSLNTLDRAIIPNCRKYVQAYTPKLTSPENVNY</sequence>